<protein>
    <submittedName>
        <fullName evidence="3">Polysaccharide lyase family 7 protein</fullName>
    </submittedName>
</protein>
<dbReference type="Pfam" id="PF08787">
    <property type="entry name" value="Alginate_lyase2"/>
    <property type="match status" value="1"/>
</dbReference>
<dbReference type="Proteomes" id="UP001150924">
    <property type="component" value="Unassembled WGS sequence"/>
</dbReference>
<evidence type="ECO:0000256" key="1">
    <source>
        <dbReference type="SAM" id="MobiDB-lite"/>
    </source>
</evidence>
<feature type="compositionally biased region" description="Low complexity" evidence="1">
    <location>
        <begin position="28"/>
        <end position="94"/>
    </location>
</feature>
<evidence type="ECO:0000313" key="4">
    <source>
        <dbReference type="Proteomes" id="UP001150924"/>
    </source>
</evidence>
<dbReference type="SUPFAM" id="SSF49899">
    <property type="entry name" value="Concanavalin A-like lectins/glucanases"/>
    <property type="match status" value="1"/>
</dbReference>
<dbReference type="InterPro" id="IPR014895">
    <property type="entry name" value="Alginate_lyase_2"/>
</dbReference>
<organism evidence="3 4">
    <name type="scientific">Nannocystis pusilla</name>
    <dbReference type="NCBI Taxonomy" id="889268"/>
    <lineage>
        <taxon>Bacteria</taxon>
        <taxon>Pseudomonadati</taxon>
        <taxon>Myxococcota</taxon>
        <taxon>Polyangia</taxon>
        <taxon>Nannocystales</taxon>
        <taxon>Nannocystaceae</taxon>
        <taxon>Nannocystis</taxon>
    </lineage>
</organism>
<dbReference type="EMBL" id="JAPNKE010000002">
    <property type="protein sequence ID" value="MCY1009543.1"/>
    <property type="molecule type" value="Genomic_DNA"/>
</dbReference>
<dbReference type="GO" id="GO:0016829">
    <property type="term" value="F:lyase activity"/>
    <property type="evidence" value="ECO:0007669"/>
    <property type="project" value="UniProtKB-KW"/>
</dbReference>
<sequence>MPTSNYAHSLALLLLAACPGGQDGETDGAPATTSTETTTEPTTGSTSGPQQTTPDAPTTTGDPTNTSTDTTDTTDITSTTGTTTDASGTSTGDPAMLPADILKLTNWKLTLPVDTDHPGSPDEIEQPELATFADPLYFHLNDARDGVVFRAHAGGTTTDNSGYPRSELREMIDQGADEAAWSSSRGTHRLFIDQAITHLPVEKPHIVVGQIHDDEDDVIVFRLEGSKLFIDLDGDDGPVLTEDYQLGDRFTVAFEVSDDHVDCYYDDTFIYSHPQAFSGAYFKAGAYVQSSCQGDKQVPGESCEAYGEVVIYDVSVEHT</sequence>
<keyword evidence="3" id="KW-0456">Lyase</keyword>
<evidence type="ECO:0000313" key="3">
    <source>
        <dbReference type="EMBL" id="MCY1009543.1"/>
    </source>
</evidence>
<comment type="caution">
    <text evidence="3">The sequence shown here is derived from an EMBL/GenBank/DDBJ whole genome shotgun (WGS) entry which is preliminary data.</text>
</comment>
<name>A0A9X3F162_9BACT</name>
<dbReference type="InterPro" id="IPR013320">
    <property type="entry name" value="ConA-like_dom_sf"/>
</dbReference>
<proteinExistence type="predicted"/>
<feature type="domain" description="Alginate lyase 2" evidence="2">
    <location>
        <begin position="103"/>
        <end position="318"/>
    </location>
</feature>
<accession>A0A9X3F162</accession>
<evidence type="ECO:0000259" key="2">
    <source>
        <dbReference type="Pfam" id="PF08787"/>
    </source>
</evidence>
<dbReference type="RefSeq" id="WP_267772208.1">
    <property type="nucleotide sequence ID" value="NZ_JAPNKE010000002.1"/>
</dbReference>
<keyword evidence="4" id="KW-1185">Reference proteome</keyword>
<dbReference type="AlphaFoldDB" id="A0A9X3F162"/>
<gene>
    <name evidence="3" type="ORF">OV079_29060</name>
</gene>
<reference evidence="3" key="1">
    <citation type="submission" date="2022-11" db="EMBL/GenBank/DDBJ databases">
        <title>Minimal conservation of predation-associated metabolite biosynthetic gene clusters underscores biosynthetic potential of Myxococcota including descriptions for ten novel species: Archangium lansinium sp. nov., Myxococcus landrumus sp. nov., Nannocystis bai.</title>
        <authorList>
            <person name="Ahearne A."/>
            <person name="Stevens C."/>
            <person name="Phillips K."/>
        </authorList>
    </citation>
    <scope>NUCLEOTIDE SEQUENCE</scope>
    <source>
        <strain evidence="3">Na p29</strain>
    </source>
</reference>
<feature type="region of interest" description="Disordered" evidence="1">
    <location>
        <begin position="19"/>
        <end position="96"/>
    </location>
</feature>
<dbReference type="Gene3D" id="2.60.120.200">
    <property type="match status" value="1"/>
</dbReference>